<evidence type="ECO:0000256" key="4">
    <source>
        <dbReference type="ARBA" id="ARBA00023125"/>
    </source>
</evidence>
<evidence type="ECO:0000256" key="3">
    <source>
        <dbReference type="ARBA" id="ARBA00023015"/>
    </source>
</evidence>
<dbReference type="InterPro" id="IPR046347">
    <property type="entry name" value="bZIP_sf"/>
</dbReference>
<comment type="subcellular location">
    <subcellularLocation>
        <location evidence="1">Nucleus</location>
    </subcellularLocation>
</comment>
<dbReference type="GO" id="GO:0009738">
    <property type="term" value="P:abscisic acid-activated signaling pathway"/>
    <property type="evidence" value="ECO:0007669"/>
    <property type="project" value="UniProtKB-KW"/>
</dbReference>
<dbReference type="SUPFAM" id="SSF57959">
    <property type="entry name" value="Leucine zipper domain"/>
    <property type="match status" value="1"/>
</dbReference>
<feature type="region of interest" description="Disordered" evidence="7">
    <location>
        <begin position="500"/>
        <end position="535"/>
    </location>
</feature>
<dbReference type="FunFam" id="1.20.5.170:FF:000036">
    <property type="entry name" value="ABSCISIC ACID-INSENSITIVE 5-like protein 2"/>
    <property type="match status" value="1"/>
</dbReference>
<feature type="region of interest" description="Disordered" evidence="7">
    <location>
        <begin position="354"/>
        <end position="390"/>
    </location>
</feature>
<dbReference type="Gene3D" id="1.20.5.170">
    <property type="match status" value="1"/>
</dbReference>
<reference evidence="9" key="1">
    <citation type="submission" date="2020-07" db="EMBL/GenBank/DDBJ databases">
        <title>Genome sequence and genetic diversity analysis of an under-domesticated orphan crop, white fonio (Digitaria exilis).</title>
        <authorList>
            <person name="Bennetzen J.L."/>
            <person name="Chen S."/>
            <person name="Ma X."/>
            <person name="Wang X."/>
            <person name="Yssel A.E.J."/>
            <person name="Chaluvadi S.R."/>
            <person name="Johnson M."/>
            <person name="Gangashetty P."/>
            <person name="Hamidou F."/>
            <person name="Sanogo M.D."/>
            <person name="Zwaenepoel A."/>
            <person name="Wallace J."/>
            <person name="Van De Peer Y."/>
            <person name="Van Deynze A."/>
        </authorList>
    </citation>
    <scope>NUCLEOTIDE SEQUENCE</scope>
    <source>
        <tissue evidence="9">Leaves</tissue>
    </source>
</reference>
<dbReference type="PANTHER" id="PTHR22952:SF442">
    <property type="entry name" value="OS03G0322700 PROTEIN"/>
    <property type="match status" value="1"/>
</dbReference>
<dbReference type="AlphaFoldDB" id="A0A835AZ45"/>
<dbReference type="SMART" id="SM00338">
    <property type="entry name" value="BRLZ"/>
    <property type="match status" value="1"/>
</dbReference>
<name>A0A835AZ45_9POAL</name>
<dbReference type="Pfam" id="PF00170">
    <property type="entry name" value="bZIP_1"/>
    <property type="match status" value="1"/>
</dbReference>
<evidence type="ECO:0000256" key="7">
    <source>
        <dbReference type="SAM" id="MobiDB-lite"/>
    </source>
</evidence>
<accession>A0A835AZ45</accession>
<dbReference type="EMBL" id="JACEFO010002102">
    <property type="protein sequence ID" value="KAF8683957.1"/>
    <property type="molecule type" value="Genomic_DNA"/>
</dbReference>
<dbReference type="GO" id="GO:0005634">
    <property type="term" value="C:nucleus"/>
    <property type="evidence" value="ECO:0007669"/>
    <property type="project" value="UniProtKB-SubCell"/>
</dbReference>
<dbReference type="PROSITE" id="PS50217">
    <property type="entry name" value="BZIP"/>
    <property type="match status" value="1"/>
</dbReference>
<keyword evidence="2" id="KW-0938">Abscisic acid signaling pathway</keyword>
<feature type="compositionally biased region" description="Basic and acidic residues" evidence="7">
    <location>
        <begin position="500"/>
        <end position="517"/>
    </location>
</feature>
<dbReference type="GO" id="GO:0003677">
    <property type="term" value="F:DNA binding"/>
    <property type="evidence" value="ECO:0007669"/>
    <property type="project" value="UniProtKB-KW"/>
</dbReference>
<dbReference type="Proteomes" id="UP000636709">
    <property type="component" value="Unassembled WGS sequence"/>
</dbReference>
<keyword evidence="3" id="KW-0805">Transcription regulation</keyword>
<keyword evidence="6" id="KW-0539">Nucleus</keyword>
<dbReference type="GO" id="GO:0045893">
    <property type="term" value="P:positive regulation of DNA-templated transcription"/>
    <property type="evidence" value="ECO:0007669"/>
    <property type="project" value="InterPro"/>
</dbReference>
<dbReference type="GO" id="GO:0003700">
    <property type="term" value="F:DNA-binding transcription factor activity"/>
    <property type="evidence" value="ECO:0007669"/>
    <property type="project" value="InterPro"/>
</dbReference>
<evidence type="ECO:0000313" key="10">
    <source>
        <dbReference type="Proteomes" id="UP000636709"/>
    </source>
</evidence>
<gene>
    <name evidence="9" type="ORF">HU200_044906</name>
</gene>
<keyword evidence="5" id="KW-0804">Transcription</keyword>
<dbReference type="InterPro" id="IPR004827">
    <property type="entry name" value="bZIP"/>
</dbReference>
<evidence type="ECO:0000256" key="6">
    <source>
        <dbReference type="ARBA" id="ARBA00023242"/>
    </source>
</evidence>
<comment type="caution">
    <text evidence="9">The sequence shown here is derived from an EMBL/GenBank/DDBJ whole genome shotgun (WGS) entry which is preliminary data.</text>
</comment>
<dbReference type="InterPro" id="IPR043452">
    <property type="entry name" value="BZIP46-like"/>
</dbReference>
<keyword evidence="4" id="KW-0238">DNA-binding</keyword>
<protein>
    <recommendedName>
        <fullName evidence="8">BZIP domain-containing protein</fullName>
    </recommendedName>
</protein>
<dbReference type="PANTHER" id="PTHR22952">
    <property type="entry name" value="CAMP-RESPONSE ELEMENT BINDING PROTEIN-RELATED"/>
    <property type="match status" value="1"/>
</dbReference>
<evidence type="ECO:0000256" key="5">
    <source>
        <dbReference type="ARBA" id="ARBA00023163"/>
    </source>
</evidence>
<dbReference type="PROSITE" id="PS00036">
    <property type="entry name" value="BZIP_BASIC"/>
    <property type="match status" value="1"/>
</dbReference>
<feature type="domain" description="BZIP" evidence="8">
    <location>
        <begin position="370"/>
        <end position="413"/>
    </location>
</feature>
<evidence type="ECO:0000313" key="9">
    <source>
        <dbReference type="EMBL" id="KAF8683957.1"/>
    </source>
</evidence>
<keyword evidence="10" id="KW-1185">Reference proteome</keyword>
<evidence type="ECO:0000259" key="8">
    <source>
        <dbReference type="PROSITE" id="PS50217"/>
    </source>
</evidence>
<evidence type="ECO:0000256" key="1">
    <source>
        <dbReference type="ARBA" id="ARBA00004123"/>
    </source>
</evidence>
<feature type="region of interest" description="Disordered" evidence="7">
    <location>
        <begin position="24"/>
        <end position="45"/>
    </location>
</feature>
<sequence>MNGPGVEDGACSRVGSVMHYEERAKQATEGTGHVAPGTSAAHAAPRTTNEVRAEQSVFTSSCCGAFPLSSSSLSALALSSHNHALFGFIFPGGIARLSAPIGPSPPPSLWNPKFLPPLCFFHLPPPTRERKEQAKLARAAASRAHTRPARLPFLSPAGLLVCLRASPSPSRCKDSPVLAMRRRHGFLSVQCSLFFSSPSFFLLAFEFEVFVDRACSHSLQVPVNGSQGNVVPRQRGRPVAAGLGVQPHLHGVNLDDLLLRAGRKTTVDEVWRNIQGPCPRAQMTLEDFLSRPGPGSGGAPAADAAATGWAHQLYEPSQGPQLGHHHPGVVGRPVPRPLGVGAGPVLDALYHEGGGKRAGGAEHGVAERSNERRKKRMIKNRESAARSRARRQAYTNELENKIVQLQAENDRLRGHKKASCAQARCCHQTPNLSRLYRIDICAIPPPNHVRDLRDEIAVQLPLLKEHAQDLLSNTHQYQPTKPQHVEFLGANRSAFVSPARSERRAEVRGRGLRERAGPRVGSEAPEGSPMTMAVSSRRDSLVVFVPGRLDEDEGRASEA</sequence>
<proteinExistence type="predicted"/>
<organism evidence="9 10">
    <name type="scientific">Digitaria exilis</name>
    <dbReference type="NCBI Taxonomy" id="1010633"/>
    <lineage>
        <taxon>Eukaryota</taxon>
        <taxon>Viridiplantae</taxon>
        <taxon>Streptophyta</taxon>
        <taxon>Embryophyta</taxon>
        <taxon>Tracheophyta</taxon>
        <taxon>Spermatophyta</taxon>
        <taxon>Magnoliopsida</taxon>
        <taxon>Liliopsida</taxon>
        <taxon>Poales</taxon>
        <taxon>Poaceae</taxon>
        <taxon>PACMAD clade</taxon>
        <taxon>Panicoideae</taxon>
        <taxon>Panicodae</taxon>
        <taxon>Paniceae</taxon>
        <taxon>Anthephorinae</taxon>
        <taxon>Digitaria</taxon>
    </lineage>
</organism>
<evidence type="ECO:0000256" key="2">
    <source>
        <dbReference type="ARBA" id="ARBA00022682"/>
    </source>
</evidence>